<evidence type="ECO:0000256" key="6">
    <source>
        <dbReference type="RuleBase" id="RU003369"/>
    </source>
</evidence>
<feature type="binding site" evidence="5">
    <location>
        <begin position="118"/>
        <end position="120"/>
    </location>
    <ligand>
        <name>NAD(+)</name>
        <dbReference type="ChEBI" id="CHEBI:57540"/>
    </ligand>
</feature>
<accession>A7I2F1</accession>
<evidence type="ECO:0000259" key="7">
    <source>
        <dbReference type="Pfam" id="PF00056"/>
    </source>
</evidence>
<evidence type="ECO:0000313" key="9">
    <source>
        <dbReference type="EMBL" id="ABS52307.1"/>
    </source>
</evidence>
<dbReference type="RefSeq" id="WP_012108991.1">
    <property type="nucleotide sequence ID" value="NC_009714.1"/>
</dbReference>
<dbReference type="PANTHER" id="PTHR43128">
    <property type="entry name" value="L-2-HYDROXYCARBOXYLATE DEHYDROGENASE (NAD(P)(+))"/>
    <property type="match status" value="1"/>
</dbReference>
<feature type="binding site" evidence="5">
    <location>
        <position position="95"/>
    </location>
    <ligand>
        <name>NAD(+)</name>
        <dbReference type="ChEBI" id="CHEBI:57540"/>
    </ligand>
</feature>
<evidence type="ECO:0000313" key="10">
    <source>
        <dbReference type="Proteomes" id="UP000002407"/>
    </source>
</evidence>
<feature type="binding site" evidence="4">
    <location>
        <position position="120"/>
    </location>
    <ligand>
        <name>substrate</name>
    </ligand>
</feature>
<feature type="active site" description="Proton acceptor" evidence="3">
    <location>
        <position position="175"/>
    </location>
</feature>
<feature type="binding site" evidence="5">
    <location>
        <begin position="7"/>
        <end position="12"/>
    </location>
    <ligand>
        <name>NAD(+)</name>
        <dbReference type="ChEBI" id="CHEBI:57540"/>
    </ligand>
</feature>
<dbReference type="EC" id="1.1.1.37" evidence="9"/>
<feature type="binding site" evidence="4">
    <location>
        <position position="88"/>
    </location>
    <ligand>
        <name>substrate</name>
    </ligand>
</feature>
<dbReference type="HOGENOM" id="CLU_045401_2_1_7"/>
<evidence type="ECO:0000256" key="1">
    <source>
        <dbReference type="ARBA" id="ARBA00023002"/>
    </source>
</evidence>
<dbReference type="InterPro" id="IPR001236">
    <property type="entry name" value="Lactate/malate_DH_N"/>
</dbReference>
<dbReference type="InterPro" id="IPR036291">
    <property type="entry name" value="NAD(P)-bd_dom_sf"/>
</dbReference>
<name>A7I2F1_CAMHC</name>
<evidence type="ECO:0000259" key="8">
    <source>
        <dbReference type="Pfam" id="PF02866"/>
    </source>
</evidence>
<gene>
    <name evidence="9" type="ordered locus">CHAB381_1136</name>
</gene>
<feature type="domain" description="Lactate/malate dehydrogenase C-terminal" evidence="8">
    <location>
        <begin position="146"/>
        <end position="287"/>
    </location>
</feature>
<dbReference type="InterPro" id="IPR001557">
    <property type="entry name" value="L-lactate/malate_DH"/>
</dbReference>
<dbReference type="GO" id="GO:0004459">
    <property type="term" value="F:L-lactate dehydrogenase (NAD+) activity"/>
    <property type="evidence" value="ECO:0007669"/>
    <property type="project" value="TreeGrafter"/>
</dbReference>
<dbReference type="GO" id="GO:0030060">
    <property type="term" value="F:L-malate dehydrogenase (NAD+) activity"/>
    <property type="evidence" value="ECO:0007669"/>
    <property type="project" value="UniProtKB-EC"/>
</dbReference>
<feature type="binding site" evidence="4">
    <location>
        <position position="151"/>
    </location>
    <ligand>
        <name>substrate</name>
    </ligand>
</feature>
<dbReference type="Pfam" id="PF02866">
    <property type="entry name" value="Ldh_1_C"/>
    <property type="match status" value="1"/>
</dbReference>
<dbReference type="Pfam" id="PF00056">
    <property type="entry name" value="Ldh_1_N"/>
    <property type="match status" value="1"/>
</dbReference>
<keyword evidence="10" id="KW-1185">Reference proteome</keyword>
<dbReference type="Gene3D" id="3.40.50.720">
    <property type="entry name" value="NAD(P)-binding Rossmann-like Domain"/>
    <property type="match status" value="1"/>
</dbReference>
<dbReference type="InterPro" id="IPR022383">
    <property type="entry name" value="Lactate/malate_DH_C"/>
</dbReference>
<proteinExistence type="inferred from homology"/>
<sequence>MKISIIGAGNIGSNIVSQLLCKDFEISQIALIDIFGDLAKARALDLSHLASVYNKKTEISGSSDETLLKNSDIVVITAGKTRQAGQSRADLLNDNAKIISSCAKNVAKYAPEAIIILITNPVDTLAFVAYKASGFKKEKIIAMAGELDSARLRYEIAKSENVNVTDIKASVVGAHNDEMQILEDEIYKFGKKFKPQNLSLIKENTINSGSKITALQKTSSFFAPAACSVKMIDAIINDKNEILICSVLDENEIPIGRFVRLNKNGVAEILPFDYGEKTKSGLENIKGQILNLNKGKV</sequence>
<reference evidence="10" key="1">
    <citation type="submission" date="2007-07" db="EMBL/GenBank/DDBJ databases">
        <title>Complete genome sequence of Campylobacter hominis ATCC BAA-381, a commensal isolated from the human gastrointestinal tract.</title>
        <authorList>
            <person name="Fouts D.E."/>
            <person name="Mongodin E.F."/>
            <person name="Puiu D."/>
            <person name="Sebastian Y."/>
            <person name="Miller W.G."/>
            <person name="Mandrell R.E."/>
            <person name="Nelson K.E."/>
        </authorList>
    </citation>
    <scope>NUCLEOTIDE SEQUENCE [LARGE SCALE GENOMIC DNA]</scope>
    <source>
        <strain evidence="10">ATCC BAA-381 / LMG 19568 / NCTC 13146 / CH001A</strain>
    </source>
</reference>
<evidence type="ECO:0000256" key="5">
    <source>
        <dbReference type="PIRSR" id="PIRSR000102-3"/>
    </source>
</evidence>
<dbReference type="SUPFAM" id="SSF56327">
    <property type="entry name" value="LDH C-terminal domain-like"/>
    <property type="match status" value="1"/>
</dbReference>
<dbReference type="KEGG" id="cha:CHAB381_1136"/>
<evidence type="ECO:0000256" key="4">
    <source>
        <dbReference type="PIRSR" id="PIRSR000102-2"/>
    </source>
</evidence>
<dbReference type="InterPro" id="IPR015955">
    <property type="entry name" value="Lactate_DH/Glyco_Ohase_4_C"/>
</dbReference>
<comment type="similarity">
    <text evidence="6">Belongs to the LDH/MDH superfamily.</text>
</comment>
<protein>
    <submittedName>
        <fullName evidence="9">Malate dehydrogenase</fullName>
        <ecNumber evidence="9">1.1.1.37</ecNumber>
    </submittedName>
</protein>
<evidence type="ECO:0000256" key="3">
    <source>
        <dbReference type="PIRSR" id="PIRSR000102-1"/>
    </source>
</evidence>
<organism evidence="9 10">
    <name type="scientific">Campylobacter hominis (strain ATCC BAA-381 / DSM 21671 / CCUG 45161 / LMG 19568 / NCTC 13146 / CH001A)</name>
    <dbReference type="NCBI Taxonomy" id="360107"/>
    <lineage>
        <taxon>Bacteria</taxon>
        <taxon>Pseudomonadati</taxon>
        <taxon>Campylobacterota</taxon>
        <taxon>Epsilonproteobacteria</taxon>
        <taxon>Campylobacterales</taxon>
        <taxon>Campylobacteraceae</taxon>
        <taxon>Campylobacter</taxon>
    </lineage>
</organism>
<dbReference type="Proteomes" id="UP000002407">
    <property type="component" value="Chromosome"/>
</dbReference>
<dbReference type="PIRSF" id="PIRSF000102">
    <property type="entry name" value="Lac_mal_DH"/>
    <property type="match status" value="1"/>
</dbReference>
<dbReference type="STRING" id="360107.CHAB381_1136"/>
<dbReference type="GO" id="GO:0006089">
    <property type="term" value="P:lactate metabolic process"/>
    <property type="evidence" value="ECO:0007669"/>
    <property type="project" value="TreeGrafter"/>
</dbReference>
<dbReference type="SUPFAM" id="SSF51735">
    <property type="entry name" value="NAD(P)-binding Rossmann-fold domains"/>
    <property type="match status" value="1"/>
</dbReference>
<feature type="binding site" evidence="4">
    <location>
        <position position="82"/>
    </location>
    <ligand>
        <name>substrate</name>
    </ligand>
</feature>
<dbReference type="EMBL" id="CP000776">
    <property type="protein sequence ID" value="ABS52307.1"/>
    <property type="molecule type" value="Genomic_DNA"/>
</dbReference>
<dbReference type="Gene3D" id="3.90.110.10">
    <property type="entry name" value="Lactate dehydrogenase/glycoside hydrolase, family 4, C-terminal"/>
    <property type="match status" value="1"/>
</dbReference>
<dbReference type="OrthoDB" id="9802969at2"/>
<dbReference type="eggNOG" id="COG0039">
    <property type="taxonomic scope" value="Bacteria"/>
</dbReference>
<keyword evidence="2 5" id="KW-0520">NAD</keyword>
<dbReference type="AlphaFoldDB" id="A7I2F1"/>
<evidence type="ECO:0000256" key="2">
    <source>
        <dbReference type="ARBA" id="ARBA00023027"/>
    </source>
</evidence>
<feature type="domain" description="Lactate/malate dehydrogenase N-terminal" evidence="7">
    <location>
        <begin position="1"/>
        <end position="141"/>
    </location>
</feature>
<dbReference type="PRINTS" id="PR00086">
    <property type="entry name" value="LLDHDRGNASE"/>
</dbReference>
<keyword evidence="1 6" id="KW-0560">Oxidoreductase</keyword>
<dbReference type="PANTHER" id="PTHR43128:SF16">
    <property type="entry name" value="L-LACTATE DEHYDROGENASE"/>
    <property type="match status" value="1"/>
</dbReference>
<feature type="binding site" evidence="5">
    <location>
        <position position="33"/>
    </location>
    <ligand>
        <name>NAD(+)</name>
        <dbReference type="ChEBI" id="CHEBI:57540"/>
    </ligand>
</feature>